<dbReference type="RefSeq" id="WP_222008064.1">
    <property type="nucleotide sequence ID" value="NZ_JAAXEB010000001.1"/>
</dbReference>
<dbReference type="InterPro" id="IPR025427">
    <property type="entry name" value="DUF4160"/>
</dbReference>
<gene>
    <name evidence="1" type="ORF">HFO42_21195</name>
</gene>
<sequence length="82" mass="9072">MPTVLKFAGLRAVIYPNDHRPAHVHVIGNDCSAVFIMNCPDGPSELRENRGFGKAELGRIARSLNDARKGICEAWSRIHGNF</sequence>
<dbReference type="Proteomes" id="UP000825699">
    <property type="component" value="Unassembled WGS sequence"/>
</dbReference>
<proteinExistence type="predicted"/>
<comment type="caution">
    <text evidence="1">The sequence shown here is derived from an EMBL/GenBank/DDBJ whole genome shotgun (WGS) entry which is preliminary data.</text>
</comment>
<protein>
    <submittedName>
        <fullName evidence="1">DUF4160 domain-containing protein</fullName>
    </submittedName>
</protein>
<dbReference type="AlphaFoldDB" id="A0AAJ1EJB0"/>
<reference evidence="1" key="1">
    <citation type="submission" date="2020-04" db="EMBL/GenBank/DDBJ databases">
        <title>Global-level population genomics supports evidence of horizontal gene transfer on evolution of Rhizobia in Lentils.</title>
        <authorList>
            <person name="Gai Y."/>
            <person name="Cook D."/>
            <person name="Riely B."/>
        </authorList>
    </citation>
    <scope>NUCLEOTIDE SEQUENCE</scope>
    <source>
        <strain evidence="1">Derici101B</strain>
    </source>
</reference>
<evidence type="ECO:0000313" key="1">
    <source>
        <dbReference type="EMBL" id="MBY5630609.1"/>
    </source>
</evidence>
<evidence type="ECO:0000313" key="2">
    <source>
        <dbReference type="Proteomes" id="UP000825699"/>
    </source>
</evidence>
<dbReference type="Pfam" id="PF13711">
    <property type="entry name" value="DUF4160"/>
    <property type="match status" value="1"/>
</dbReference>
<dbReference type="EMBL" id="JAAXEP010000011">
    <property type="protein sequence ID" value="MBY5630609.1"/>
    <property type="molecule type" value="Genomic_DNA"/>
</dbReference>
<name>A0AAJ1EJB0_RHILE</name>
<organism evidence="1 2">
    <name type="scientific">Rhizobium leguminosarum</name>
    <dbReference type="NCBI Taxonomy" id="384"/>
    <lineage>
        <taxon>Bacteria</taxon>
        <taxon>Pseudomonadati</taxon>
        <taxon>Pseudomonadota</taxon>
        <taxon>Alphaproteobacteria</taxon>
        <taxon>Hyphomicrobiales</taxon>
        <taxon>Rhizobiaceae</taxon>
        <taxon>Rhizobium/Agrobacterium group</taxon>
        <taxon>Rhizobium</taxon>
    </lineage>
</organism>
<accession>A0AAJ1EJB0</accession>